<dbReference type="InterPro" id="IPR058650">
    <property type="entry name" value="Msy1/2-like"/>
</dbReference>
<dbReference type="InterPro" id="IPR023408">
    <property type="entry name" value="MscS_beta-dom_sf"/>
</dbReference>
<evidence type="ECO:0000256" key="2">
    <source>
        <dbReference type="ARBA" id="ARBA00022692"/>
    </source>
</evidence>
<accession>A0AAD9Y4C0</accession>
<feature type="transmembrane region" description="Helical" evidence="6">
    <location>
        <begin position="152"/>
        <end position="170"/>
    </location>
</feature>
<dbReference type="PANTHER" id="PTHR31323">
    <property type="entry name" value="MECHANOSENSITIVE ION CHANNEL PROTEIN MSY2"/>
    <property type="match status" value="1"/>
</dbReference>
<feature type="region of interest" description="Disordered" evidence="5">
    <location>
        <begin position="612"/>
        <end position="632"/>
    </location>
</feature>
<gene>
    <name evidence="8" type="ORF">CKAH01_18731</name>
</gene>
<dbReference type="AlphaFoldDB" id="A0AAD9Y4C0"/>
<evidence type="ECO:0000313" key="9">
    <source>
        <dbReference type="Proteomes" id="UP001281614"/>
    </source>
</evidence>
<keyword evidence="8" id="KW-0808">Transferase</keyword>
<dbReference type="EMBL" id="VYYT01000375">
    <property type="protein sequence ID" value="KAK2738894.1"/>
    <property type="molecule type" value="Genomic_DNA"/>
</dbReference>
<dbReference type="PANTHER" id="PTHR31323:SF14">
    <property type="entry name" value="MECHANOSENSITIVE ION CHANNEL PROTEIN MSY2"/>
    <property type="match status" value="1"/>
</dbReference>
<feature type="transmembrane region" description="Helical" evidence="6">
    <location>
        <begin position="93"/>
        <end position="115"/>
    </location>
</feature>
<dbReference type="Pfam" id="PF25886">
    <property type="entry name" value="Msy1"/>
    <property type="match status" value="1"/>
</dbReference>
<dbReference type="PROSITE" id="PS50222">
    <property type="entry name" value="EF_HAND_2"/>
    <property type="match status" value="1"/>
</dbReference>
<dbReference type="GO" id="GO:0005509">
    <property type="term" value="F:calcium ion binding"/>
    <property type="evidence" value="ECO:0007669"/>
    <property type="project" value="InterPro"/>
</dbReference>
<feature type="transmembrane region" description="Helical" evidence="6">
    <location>
        <begin position="54"/>
        <end position="73"/>
    </location>
</feature>
<keyword evidence="9" id="KW-1185">Reference proteome</keyword>
<dbReference type="InterPro" id="IPR002048">
    <property type="entry name" value="EF_hand_dom"/>
</dbReference>
<evidence type="ECO:0000256" key="5">
    <source>
        <dbReference type="SAM" id="MobiDB-lite"/>
    </source>
</evidence>
<dbReference type="GO" id="GO:0016020">
    <property type="term" value="C:membrane"/>
    <property type="evidence" value="ECO:0007669"/>
    <property type="project" value="UniProtKB-SubCell"/>
</dbReference>
<name>A0AAD9Y4C0_COLKA</name>
<comment type="caution">
    <text evidence="8">The sequence shown here is derived from an EMBL/GenBank/DDBJ whole genome shotgun (WGS) entry which is preliminary data.</text>
</comment>
<evidence type="ECO:0000256" key="6">
    <source>
        <dbReference type="SAM" id="Phobius"/>
    </source>
</evidence>
<sequence length="632" mass="69862">MDHNRPGLVQSSKFSVNETEIMGFDGNSGTRESLGCMYERTWSFKALLRWARHFIPVAALLGIPVALLATIYADSRAAGVRLLGLFVWLEVVWGSLWISKLIAMLMPTAYVFVCGIVNSGTRKYHTVLRGIETSISLVFWTIIAYATVIPKFALASIAVAAMVLVQRFVIQLINITYSAKQFTTRISESKRQIAMLDTLYASSTRMYPPFCDRFAQEDYTIITGEVEQKDNSPSKLLANVRIAGREVAQAFGQMTADISGNNSLFNTQAAHTIVTEALEAASSSDPLARRIWKSFAPTTGEPLKQKDLEEAFTADRIRDVEELFALLDVDQNGDVSLEEMISTVVRIGQERIAIWKSTHDIKSAVRVLDRFLQVFILIGTGLIYAAFFSNSFSTYLATIGTQLAAVSFAISGTVQEFLGSCIFIFVKHPFDVGDRVIIDGHELKVEKISLLYSVFRKVGSNKTTQVPNINLNSMWVDNVSRSRGLRERITVQIAADTSFDDIENLKRRIRDDISAPENCRDFREDVDVELVSIGDMSRLEVYVEAEHKASPTSLMTSVVGSLRAVPIHGPGGGSATLGDPARPTYQVVVSENVAAAAAKKFQDEKSALKGVPLVSSSKNDDQELFTGMARRR</sequence>
<evidence type="ECO:0000259" key="7">
    <source>
        <dbReference type="PROSITE" id="PS50222"/>
    </source>
</evidence>
<keyword evidence="8" id="KW-0418">Kinase</keyword>
<proteinExistence type="predicted"/>
<protein>
    <submittedName>
        <fullName evidence="8">Serine/threonine protein kinase</fullName>
    </submittedName>
</protein>
<keyword evidence="3 6" id="KW-1133">Transmembrane helix</keyword>
<feature type="transmembrane region" description="Helical" evidence="6">
    <location>
        <begin position="404"/>
        <end position="426"/>
    </location>
</feature>
<dbReference type="GO" id="GO:0005262">
    <property type="term" value="F:calcium channel activity"/>
    <property type="evidence" value="ECO:0007669"/>
    <property type="project" value="TreeGrafter"/>
</dbReference>
<dbReference type="GO" id="GO:0004674">
    <property type="term" value="F:protein serine/threonine kinase activity"/>
    <property type="evidence" value="ECO:0007669"/>
    <property type="project" value="UniProtKB-KW"/>
</dbReference>
<evidence type="ECO:0000256" key="4">
    <source>
        <dbReference type="ARBA" id="ARBA00023136"/>
    </source>
</evidence>
<dbReference type="GO" id="GO:0006874">
    <property type="term" value="P:intracellular calcium ion homeostasis"/>
    <property type="evidence" value="ECO:0007669"/>
    <property type="project" value="TreeGrafter"/>
</dbReference>
<keyword evidence="8" id="KW-0723">Serine/threonine-protein kinase</keyword>
<organism evidence="8 9">
    <name type="scientific">Colletotrichum kahawae</name>
    <name type="common">Coffee berry disease fungus</name>
    <dbReference type="NCBI Taxonomy" id="34407"/>
    <lineage>
        <taxon>Eukaryota</taxon>
        <taxon>Fungi</taxon>
        <taxon>Dikarya</taxon>
        <taxon>Ascomycota</taxon>
        <taxon>Pezizomycotina</taxon>
        <taxon>Sordariomycetes</taxon>
        <taxon>Hypocreomycetidae</taxon>
        <taxon>Glomerellales</taxon>
        <taxon>Glomerellaceae</taxon>
        <taxon>Colletotrichum</taxon>
        <taxon>Colletotrichum gloeosporioides species complex</taxon>
    </lineage>
</organism>
<keyword evidence="4 6" id="KW-0472">Membrane</keyword>
<feature type="transmembrane region" description="Helical" evidence="6">
    <location>
        <begin position="127"/>
        <end position="146"/>
    </location>
</feature>
<dbReference type="PROSITE" id="PS00018">
    <property type="entry name" value="EF_HAND_1"/>
    <property type="match status" value="1"/>
</dbReference>
<dbReference type="Proteomes" id="UP001281614">
    <property type="component" value="Unassembled WGS sequence"/>
</dbReference>
<evidence type="ECO:0000313" key="8">
    <source>
        <dbReference type="EMBL" id="KAK2738894.1"/>
    </source>
</evidence>
<keyword evidence="2 6" id="KW-0812">Transmembrane</keyword>
<comment type="subcellular location">
    <subcellularLocation>
        <location evidence="1">Membrane</location>
    </subcellularLocation>
</comment>
<dbReference type="InterPro" id="IPR010920">
    <property type="entry name" value="LSM_dom_sf"/>
</dbReference>
<dbReference type="SUPFAM" id="SSF50182">
    <property type="entry name" value="Sm-like ribonucleoproteins"/>
    <property type="match status" value="1"/>
</dbReference>
<evidence type="ECO:0000256" key="3">
    <source>
        <dbReference type="ARBA" id="ARBA00022989"/>
    </source>
</evidence>
<evidence type="ECO:0000256" key="1">
    <source>
        <dbReference type="ARBA" id="ARBA00004370"/>
    </source>
</evidence>
<dbReference type="Gene3D" id="2.30.30.60">
    <property type="match status" value="1"/>
</dbReference>
<feature type="transmembrane region" description="Helical" evidence="6">
    <location>
        <begin position="371"/>
        <end position="392"/>
    </location>
</feature>
<dbReference type="InterPro" id="IPR018247">
    <property type="entry name" value="EF_Hand_1_Ca_BS"/>
</dbReference>
<reference evidence="8" key="1">
    <citation type="submission" date="2023-02" db="EMBL/GenBank/DDBJ databases">
        <title>Colletotrichum kahawae CIFC_Que2 genome sequencing and assembly.</title>
        <authorList>
            <person name="Baroncelli R."/>
        </authorList>
    </citation>
    <scope>NUCLEOTIDE SEQUENCE</scope>
    <source>
        <strain evidence="8">CIFC_Que2</strain>
    </source>
</reference>
<feature type="domain" description="EF-hand" evidence="7">
    <location>
        <begin position="315"/>
        <end position="350"/>
    </location>
</feature>
<dbReference type="Pfam" id="PF00924">
    <property type="entry name" value="MS_channel_2nd"/>
    <property type="match status" value="1"/>
</dbReference>
<dbReference type="InterPro" id="IPR006685">
    <property type="entry name" value="MscS_channel_2nd"/>
</dbReference>